<dbReference type="GeneID" id="81400333"/>
<dbReference type="RefSeq" id="XP_056526329.1">
    <property type="nucleotide sequence ID" value="XM_056661163.1"/>
</dbReference>
<protein>
    <submittedName>
        <fullName evidence="1">Uncharacterized protein</fullName>
    </submittedName>
</protein>
<organism evidence="1 2">
    <name type="scientific">Penicillium bovifimosum</name>
    <dbReference type="NCBI Taxonomy" id="126998"/>
    <lineage>
        <taxon>Eukaryota</taxon>
        <taxon>Fungi</taxon>
        <taxon>Dikarya</taxon>
        <taxon>Ascomycota</taxon>
        <taxon>Pezizomycotina</taxon>
        <taxon>Eurotiomycetes</taxon>
        <taxon>Eurotiomycetidae</taxon>
        <taxon>Eurotiales</taxon>
        <taxon>Aspergillaceae</taxon>
        <taxon>Penicillium</taxon>
    </lineage>
</organism>
<dbReference type="EMBL" id="JAPQKL010000001">
    <property type="protein sequence ID" value="KAJ5145855.1"/>
    <property type="molecule type" value="Genomic_DNA"/>
</dbReference>
<dbReference type="Proteomes" id="UP001149079">
    <property type="component" value="Unassembled WGS sequence"/>
</dbReference>
<accession>A0A9W9LBF1</accession>
<name>A0A9W9LBF1_9EURO</name>
<proteinExistence type="predicted"/>
<reference evidence="1" key="2">
    <citation type="journal article" date="2023" name="IMA Fungus">
        <title>Comparative genomic study of the Penicillium genus elucidates a diverse pangenome and 15 lateral gene transfer events.</title>
        <authorList>
            <person name="Petersen C."/>
            <person name="Sorensen T."/>
            <person name="Nielsen M.R."/>
            <person name="Sondergaard T.E."/>
            <person name="Sorensen J.L."/>
            <person name="Fitzpatrick D.A."/>
            <person name="Frisvad J.C."/>
            <person name="Nielsen K.L."/>
        </authorList>
    </citation>
    <scope>NUCLEOTIDE SEQUENCE</scope>
    <source>
        <strain evidence="1">IBT 22155</strain>
    </source>
</reference>
<reference evidence="1" key="1">
    <citation type="submission" date="2022-11" db="EMBL/GenBank/DDBJ databases">
        <authorList>
            <person name="Petersen C."/>
        </authorList>
    </citation>
    <scope>NUCLEOTIDE SEQUENCE</scope>
    <source>
        <strain evidence="1">IBT 22155</strain>
    </source>
</reference>
<keyword evidence="2" id="KW-1185">Reference proteome</keyword>
<evidence type="ECO:0000313" key="1">
    <source>
        <dbReference type="EMBL" id="KAJ5145855.1"/>
    </source>
</evidence>
<gene>
    <name evidence="1" type="ORF">N7515_000419</name>
</gene>
<sequence>MLGIKYFKRPTVSPTLSNNQQSTTPTISKGDLEVKTNELQWGSWKDYDCVKTAGLGERSDENSVIALYNKHGFLVGNVNACNPMGQACQTLMIELWRRYDALKAQLFNNKPVEGIFVTLFKLDPNFLLLYEHNRIERRIYASQTIGYQCRTVLDKGDTQRAIFELSYRPDKRRCVPVFYTASRA</sequence>
<evidence type="ECO:0000313" key="2">
    <source>
        <dbReference type="Proteomes" id="UP001149079"/>
    </source>
</evidence>
<comment type="caution">
    <text evidence="1">The sequence shown here is derived from an EMBL/GenBank/DDBJ whole genome shotgun (WGS) entry which is preliminary data.</text>
</comment>
<dbReference type="AlphaFoldDB" id="A0A9W9LBF1"/>